<dbReference type="InterPro" id="IPR006674">
    <property type="entry name" value="HD_domain"/>
</dbReference>
<dbReference type="AlphaFoldDB" id="A0A158CZE8"/>
<dbReference type="PANTHER" id="PTHR40202">
    <property type="match status" value="1"/>
</dbReference>
<protein>
    <recommendedName>
        <fullName evidence="1">HD domain-containing protein</fullName>
    </recommendedName>
</protein>
<feature type="domain" description="HD" evidence="1">
    <location>
        <begin position="57"/>
        <end position="150"/>
    </location>
</feature>
<gene>
    <name evidence="2" type="ORF">AWB79_06227</name>
</gene>
<name>A0A158CZE8_9BURK</name>
<dbReference type="STRING" id="1777140.AWB79_06227"/>
<evidence type="ECO:0000259" key="1">
    <source>
        <dbReference type="Pfam" id="PF01966"/>
    </source>
</evidence>
<comment type="caution">
    <text evidence="2">The sequence shown here is derived from an EMBL/GenBank/DDBJ whole genome shotgun (WGS) entry which is preliminary data.</text>
</comment>
<dbReference type="Proteomes" id="UP000054851">
    <property type="component" value="Unassembled WGS sequence"/>
</dbReference>
<dbReference type="Pfam" id="PF01966">
    <property type="entry name" value="HD"/>
    <property type="match status" value="1"/>
</dbReference>
<dbReference type="RefSeq" id="WP_061171254.1">
    <property type="nucleotide sequence ID" value="NZ_FCOA02000031.1"/>
</dbReference>
<accession>A0A158CZE8</accession>
<dbReference type="PANTHER" id="PTHR40202:SF1">
    <property type="entry name" value="HD DOMAIN-CONTAINING PROTEIN"/>
    <property type="match status" value="1"/>
</dbReference>
<dbReference type="OrthoDB" id="9802857at2"/>
<sequence>MGIVNDTVSFTRMDQGTEEEYRFLEKKFEPLFISLANSVLELLKQLKGDRVGYKIDRYEHSLQAATRAYRDGADEDTIVMTLLHDVGDTLAPENHCELAVAILRPYISDDNLWILKHHAVFQGYYYYHHVGRDRNERDRYRDHPLYQRAVDWCEKWDQVSFDPDYDNLPLEFFEPMVQKVFARNKFRYGD</sequence>
<dbReference type="EMBL" id="FCOA02000031">
    <property type="protein sequence ID" value="SAK87744.1"/>
    <property type="molecule type" value="Genomic_DNA"/>
</dbReference>
<dbReference type="Gene3D" id="1.10.3210.10">
    <property type="entry name" value="Hypothetical protein af1432"/>
    <property type="match status" value="1"/>
</dbReference>
<dbReference type="InterPro" id="IPR052567">
    <property type="entry name" value="OP_Dioxygenase"/>
</dbReference>
<evidence type="ECO:0000313" key="2">
    <source>
        <dbReference type="EMBL" id="SAK87744.1"/>
    </source>
</evidence>
<evidence type="ECO:0000313" key="3">
    <source>
        <dbReference type="Proteomes" id="UP000054851"/>
    </source>
</evidence>
<organism evidence="2 3">
    <name type="scientific">Caballeronia hypogeia</name>
    <dbReference type="NCBI Taxonomy" id="1777140"/>
    <lineage>
        <taxon>Bacteria</taxon>
        <taxon>Pseudomonadati</taxon>
        <taxon>Pseudomonadota</taxon>
        <taxon>Betaproteobacteria</taxon>
        <taxon>Burkholderiales</taxon>
        <taxon>Burkholderiaceae</taxon>
        <taxon>Caballeronia</taxon>
    </lineage>
</organism>
<keyword evidence="3" id="KW-1185">Reference proteome</keyword>
<proteinExistence type="predicted"/>
<reference evidence="2" key="1">
    <citation type="submission" date="2016-01" db="EMBL/GenBank/DDBJ databases">
        <authorList>
            <person name="Peeters C."/>
        </authorList>
    </citation>
    <scope>NUCLEOTIDE SEQUENCE</scope>
    <source>
        <strain evidence="2">LMG 29322</strain>
    </source>
</reference>
<dbReference type="SUPFAM" id="SSF109604">
    <property type="entry name" value="HD-domain/PDEase-like"/>
    <property type="match status" value="1"/>
</dbReference>